<dbReference type="Proteomes" id="UP000663856">
    <property type="component" value="Unassembled WGS sequence"/>
</dbReference>
<dbReference type="EMBL" id="CAJOBI010001472">
    <property type="protein sequence ID" value="CAF3883234.1"/>
    <property type="molecule type" value="Genomic_DNA"/>
</dbReference>
<feature type="region of interest" description="Disordered" evidence="1">
    <location>
        <begin position="98"/>
        <end position="119"/>
    </location>
</feature>
<dbReference type="EMBL" id="CAJNRF010017100">
    <property type="protein sequence ID" value="CAF2220619.1"/>
    <property type="molecule type" value="Genomic_DNA"/>
</dbReference>
<proteinExistence type="predicted"/>
<evidence type="ECO:0000313" key="5">
    <source>
        <dbReference type="EMBL" id="CAF1966407.1"/>
    </source>
</evidence>
<sequence>MSTYSSKESNWNSTKKHTLSSNGEYSSPTKRSRPSLSQRLGLVDESDPSDDEPYSPTDNNSFDTQQRIIRQPQASLRESTLIASGQPSKAILELLKDDDEDEDEEEIEDEAYSPSQLDPATMDEVSHQLKGLNQPLRSISIPVSQPATYIPPISSASTLSLNTHQQDMDYREKKKSSDNTIKHELNQNSCRIIPIHGECTGVDPRLRIHSARLRLKVRQLVLERLSTNDFIDRNEILEELDHLVESHGRRLYWYRVICFLQNISLTNNTPKQIHYYLKEVSKLLVLTPNISKILKIKQKYPKTIPIDTNEIQTINDPRSKTFTMNNIHLKRLRYK</sequence>
<dbReference type="Proteomes" id="UP000663866">
    <property type="component" value="Unassembled WGS sequence"/>
</dbReference>
<dbReference type="Proteomes" id="UP000676336">
    <property type="component" value="Unassembled WGS sequence"/>
</dbReference>
<evidence type="ECO:0000313" key="12">
    <source>
        <dbReference type="Proteomes" id="UP000663824"/>
    </source>
</evidence>
<evidence type="ECO:0000313" key="2">
    <source>
        <dbReference type="EMBL" id="CAF0971291.1"/>
    </source>
</evidence>
<protein>
    <submittedName>
        <fullName evidence="4">Uncharacterized protein</fullName>
    </submittedName>
</protein>
<dbReference type="EMBL" id="CAJOBH010000110">
    <property type="protein sequence ID" value="CAF3761135.1"/>
    <property type="molecule type" value="Genomic_DNA"/>
</dbReference>
<dbReference type="Proteomes" id="UP000663834">
    <property type="component" value="Unassembled WGS sequence"/>
</dbReference>
<dbReference type="Proteomes" id="UP000663887">
    <property type="component" value="Unassembled WGS sequence"/>
</dbReference>
<dbReference type="EMBL" id="CAJNRE010000066">
    <property type="protein sequence ID" value="CAF1914184.1"/>
    <property type="molecule type" value="Genomic_DNA"/>
</dbReference>
<feature type="region of interest" description="Disordered" evidence="1">
    <location>
        <begin position="1"/>
        <end position="84"/>
    </location>
</feature>
<evidence type="ECO:0000313" key="4">
    <source>
        <dbReference type="EMBL" id="CAF1914184.1"/>
    </source>
</evidence>
<dbReference type="Proteomes" id="UP000663842">
    <property type="component" value="Unassembled WGS sequence"/>
</dbReference>
<feature type="compositionally biased region" description="Acidic residues" evidence="1">
    <location>
        <begin position="98"/>
        <end position="111"/>
    </location>
</feature>
<evidence type="ECO:0000313" key="9">
    <source>
        <dbReference type="EMBL" id="CAF3866614.1"/>
    </source>
</evidence>
<evidence type="ECO:0000313" key="11">
    <source>
        <dbReference type="EMBL" id="CAF3941215.1"/>
    </source>
</evidence>
<dbReference type="Proteomes" id="UP000663855">
    <property type="component" value="Unassembled WGS sequence"/>
</dbReference>
<dbReference type="EMBL" id="CAJNRG010000077">
    <property type="protein sequence ID" value="CAF1966407.1"/>
    <property type="molecule type" value="Genomic_DNA"/>
</dbReference>
<feature type="compositionally biased region" description="Polar residues" evidence="1">
    <location>
        <begin position="1"/>
        <end position="38"/>
    </location>
</feature>
<dbReference type="EMBL" id="CAJOBG010001577">
    <property type="protein sequence ID" value="CAF3941215.1"/>
    <property type="molecule type" value="Genomic_DNA"/>
</dbReference>
<name>A0A816KL73_9BILA</name>
<evidence type="ECO:0000313" key="3">
    <source>
        <dbReference type="EMBL" id="CAF1211263.1"/>
    </source>
</evidence>
<evidence type="ECO:0000313" key="7">
    <source>
        <dbReference type="EMBL" id="CAF3761135.1"/>
    </source>
</evidence>
<dbReference type="EMBL" id="CAJOBJ010000474">
    <property type="protein sequence ID" value="CAF3825046.1"/>
    <property type="molecule type" value="Genomic_DNA"/>
</dbReference>
<accession>A0A816KL73</accession>
<dbReference type="EMBL" id="CAJOBF010000765">
    <property type="protein sequence ID" value="CAF3866614.1"/>
    <property type="molecule type" value="Genomic_DNA"/>
</dbReference>
<evidence type="ECO:0000313" key="13">
    <source>
        <dbReference type="Proteomes" id="UP000663866"/>
    </source>
</evidence>
<dbReference type="EMBL" id="CAJNOV010000060">
    <property type="protein sequence ID" value="CAF0971291.1"/>
    <property type="molecule type" value="Genomic_DNA"/>
</dbReference>
<dbReference type="OrthoDB" id="10024414at2759"/>
<feature type="compositionally biased region" description="Acidic residues" evidence="1">
    <location>
        <begin position="44"/>
        <end position="53"/>
    </location>
</feature>
<dbReference type="AlphaFoldDB" id="A0A816KL73"/>
<evidence type="ECO:0000313" key="6">
    <source>
        <dbReference type="EMBL" id="CAF2220619.1"/>
    </source>
</evidence>
<dbReference type="Proteomes" id="UP000681720">
    <property type="component" value="Unassembled WGS sequence"/>
</dbReference>
<evidence type="ECO:0000313" key="8">
    <source>
        <dbReference type="EMBL" id="CAF3825046.1"/>
    </source>
</evidence>
<comment type="caution">
    <text evidence="4">The sequence shown here is derived from an EMBL/GenBank/DDBJ whole genome shotgun (WGS) entry which is preliminary data.</text>
</comment>
<evidence type="ECO:0000313" key="10">
    <source>
        <dbReference type="EMBL" id="CAF3883234.1"/>
    </source>
</evidence>
<keyword evidence="13" id="KW-1185">Reference proteome</keyword>
<dbReference type="Proteomes" id="UP000681967">
    <property type="component" value="Unassembled WGS sequence"/>
</dbReference>
<reference evidence="4" key="1">
    <citation type="submission" date="2021-02" db="EMBL/GenBank/DDBJ databases">
        <authorList>
            <person name="Nowell W R."/>
        </authorList>
    </citation>
    <scope>NUCLEOTIDE SEQUENCE</scope>
</reference>
<gene>
    <name evidence="7" type="ORF">BYL167_LOCUS869</name>
    <name evidence="2" type="ORF">CJN711_LOCUS885</name>
    <name evidence="8" type="ORF">GIL414_LOCUS2453</name>
    <name evidence="3" type="ORF">KQP761_LOCUS344</name>
    <name evidence="4" type="ORF">MBJ925_LOCUS1038</name>
    <name evidence="11" type="ORF">OVN521_LOCUS11692</name>
    <name evidence="10" type="ORF">SMN809_LOCUS5722</name>
    <name evidence="9" type="ORF">UXM345_LOCUS8683</name>
    <name evidence="6" type="ORF">WKI299_LOCUS35496</name>
    <name evidence="5" type="ORF">XDN619_LOCUS1648</name>
</gene>
<feature type="compositionally biased region" description="Polar residues" evidence="1">
    <location>
        <begin position="59"/>
        <end position="84"/>
    </location>
</feature>
<organism evidence="4 12">
    <name type="scientific">Rotaria magnacalcarata</name>
    <dbReference type="NCBI Taxonomy" id="392030"/>
    <lineage>
        <taxon>Eukaryota</taxon>
        <taxon>Metazoa</taxon>
        <taxon>Spiralia</taxon>
        <taxon>Gnathifera</taxon>
        <taxon>Rotifera</taxon>
        <taxon>Eurotatoria</taxon>
        <taxon>Bdelloidea</taxon>
        <taxon>Philodinida</taxon>
        <taxon>Philodinidae</taxon>
        <taxon>Rotaria</taxon>
    </lineage>
</organism>
<dbReference type="Proteomes" id="UP000663824">
    <property type="component" value="Unassembled WGS sequence"/>
</dbReference>
<dbReference type="EMBL" id="CAJNOW010000027">
    <property type="protein sequence ID" value="CAF1211263.1"/>
    <property type="molecule type" value="Genomic_DNA"/>
</dbReference>
<evidence type="ECO:0000256" key="1">
    <source>
        <dbReference type="SAM" id="MobiDB-lite"/>
    </source>
</evidence>